<evidence type="ECO:0000313" key="7">
    <source>
        <dbReference type="Proteomes" id="UP000829992"/>
    </source>
</evidence>
<feature type="domain" description="ABC transporter" evidence="5">
    <location>
        <begin position="386"/>
        <end position="584"/>
    </location>
</feature>
<keyword evidence="7" id="KW-1185">Reference proteome</keyword>
<keyword evidence="3 6" id="KW-0067">ATP-binding</keyword>
<gene>
    <name evidence="6" type="ORF">M4V62_02145</name>
</gene>
<organism evidence="6 7">
    <name type="scientific">Streptomyces durmitorensis</name>
    <dbReference type="NCBI Taxonomy" id="319947"/>
    <lineage>
        <taxon>Bacteria</taxon>
        <taxon>Bacillati</taxon>
        <taxon>Actinomycetota</taxon>
        <taxon>Actinomycetes</taxon>
        <taxon>Kitasatosporales</taxon>
        <taxon>Streptomycetaceae</taxon>
        <taxon>Streptomyces</taxon>
    </lineage>
</organism>
<dbReference type="Gene3D" id="3.40.50.300">
    <property type="entry name" value="P-loop containing nucleotide triphosphate hydrolases"/>
    <property type="match status" value="2"/>
</dbReference>
<feature type="domain" description="ABC transporter" evidence="5">
    <location>
        <begin position="24"/>
        <end position="301"/>
    </location>
</feature>
<dbReference type="InterPro" id="IPR027417">
    <property type="entry name" value="P-loop_NTPase"/>
</dbReference>
<dbReference type="InterPro" id="IPR017871">
    <property type="entry name" value="ABC_transporter-like_CS"/>
</dbReference>
<evidence type="ECO:0000256" key="3">
    <source>
        <dbReference type="ARBA" id="ARBA00022840"/>
    </source>
</evidence>
<protein>
    <submittedName>
        <fullName evidence="6">ATP-binding cassette domain-containing protein</fullName>
    </submittedName>
</protein>
<dbReference type="CDD" id="cd03221">
    <property type="entry name" value="ABCF_EF-3"/>
    <property type="match status" value="1"/>
</dbReference>
<dbReference type="GO" id="GO:0005524">
    <property type="term" value="F:ATP binding"/>
    <property type="evidence" value="ECO:0007669"/>
    <property type="project" value="UniProtKB-KW"/>
</dbReference>
<feature type="region of interest" description="Disordered" evidence="4">
    <location>
        <begin position="128"/>
        <end position="151"/>
    </location>
</feature>
<keyword evidence="1" id="KW-0677">Repeat</keyword>
<dbReference type="PROSITE" id="PS50893">
    <property type="entry name" value="ABC_TRANSPORTER_2"/>
    <property type="match status" value="2"/>
</dbReference>
<dbReference type="InterPro" id="IPR003439">
    <property type="entry name" value="ABC_transporter-like_ATP-bd"/>
</dbReference>
<evidence type="ECO:0000256" key="1">
    <source>
        <dbReference type="ARBA" id="ARBA00022737"/>
    </source>
</evidence>
<dbReference type="InterPro" id="IPR050611">
    <property type="entry name" value="ABCF"/>
</dbReference>
<feature type="region of interest" description="Disordered" evidence="4">
    <location>
        <begin position="367"/>
        <end position="388"/>
    </location>
</feature>
<accession>A0ABY4PJV8</accession>
<dbReference type="PANTHER" id="PTHR19211">
    <property type="entry name" value="ATP-BINDING TRANSPORT PROTEIN-RELATED"/>
    <property type="match status" value="1"/>
</dbReference>
<evidence type="ECO:0000259" key="5">
    <source>
        <dbReference type="PROSITE" id="PS50893"/>
    </source>
</evidence>
<dbReference type="Pfam" id="PF00005">
    <property type="entry name" value="ABC_tran"/>
    <property type="match status" value="2"/>
</dbReference>
<dbReference type="InterPro" id="IPR003593">
    <property type="entry name" value="AAA+_ATPase"/>
</dbReference>
<evidence type="ECO:0000256" key="2">
    <source>
        <dbReference type="ARBA" id="ARBA00022741"/>
    </source>
</evidence>
<reference evidence="6 7" key="1">
    <citation type="submission" date="2022-05" db="EMBL/GenBank/DDBJ databases">
        <authorList>
            <person name="Zhou X."/>
            <person name="Li K."/>
            <person name="Man Y."/>
        </authorList>
    </citation>
    <scope>NUCLEOTIDE SEQUENCE [LARGE SCALE GENOMIC DNA]</scope>
    <source>
        <strain evidence="6 7">MS405</strain>
    </source>
</reference>
<dbReference type="PANTHER" id="PTHR19211:SF14">
    <property type="entry name" value="ATP-BINDING CASSETTE SUB-FAMILY F MEMBER 1"/>
    <property type="match status" value="1"/>
</dbReference>
<dbReference type="PROSITE" id="PS00211">
    <property type="entry name" value="ABC_TRANSPORTER_1"/>
    <property type="match status" value="2"/>
</dbReference>
<proteinExistence type="predicted"/>
<dbReference type="Proteomes" id="UP000829992">
    <property type="component" value="Chromosome"/>
</dbReference>
<sequence>MSASKAGQAGAQDVLSGDHGSAHLIAENVHCVLGDRLVLRDVSLKVSRGERVGLIGENGRGKSTLLRALAGELALQRGQVVRAVAGQVGFLPQQPGFPVGATIETVLARATAEFVDMAERMRAAEELMSTGHDGSSGDGPGKGGSGREDVGKDDLSEVLSEYGRLQDEFDRRGGWELDARVGEVLDVFGLGTLDRLRPTETLSGGERSRLALAELVLAEPAGLLLDEPTNHLDDRAVDWLVQWLAQYQGPCLIASHDRLLLDTAVTAIVDLDGPRGTTVRYGGGYRDYLDERSAAQARWWQQYRAWRQELAETRRKLERATRTGRTFGGMRDSDKLSYNLAGGGAQAAAARATRAARQQLGRLLDEEVHRPPEPLAFQPPESEGAEPSDGVLLRAAGLVVGDVVRGVDLELAPGSLHVVTGANGAGKSTLLTVLAGLRVPDAGAVVGEPGLRIGYLPQESDFSQERRGVLDTFAAHRSAYVDDAARELTRFGLFGTADFDVPVNRLSVGQLRRLELALLFSRRPHLLLLDEPTNHLSLALVEQLQEAIEQFTGPVVMVTHDRALREHHRDNLLELAEGRLAPSA</sequence>
<evidence type="ECO:0000313" key="6">
    <source>
        <dbReference type="EMBL" id="UQT53972.1"/>
    </source>
</evidence>
<keyword evidence="2" id="KW-0547">Nucleotide-binding</keyword>
<dbReference type="EMBL" id="CP097289">
    <property type="protein sequence ID" value="UQT53972.1"/>
    <property type="molecule type" value="Genomic_DNA"/>
</dbReference>
<dbReference type="RefSeq" id="WP_249585470.1">
    <property type="nucleotide sequence ID" value="NZ_BAAAQL010000045.1"/>
</dbReference>
<feature type="compositionally biased region" description="Gly residues" evidence="4">
    <location>
        <begin position="134"/>
        <end position="144"/>
    </location>
</feature>
<dbReference type="SMART" id="SM00382">
    <property type="entry name" value="AAA"/>
    <property type="match status" value="2"/>
</dbReference>
<evidence type="ECO:0000256" key="4">
    <source>
        <dbReference type="SAM" id="MobiDB-lite"/>
    </source>
</evidence>
<dbReference type="SUPFAM" id="SSF52540">
    <property type="entry name" value="P-loop containing nucleoside triphosphate hydrolases"/>
    <property type="match status" value="2"/>
</dbReference>
<name>A0ABY4PJV8_9ACTN</name>